<comment type="caution">
    <text evidence="2">The sequence shown here is derived from an EMBL/GenBank/DDBJ whole genome shotgun (WGS) entry which is preliminary data.</text>
</comment>
<proteinExistence type="inferred from homology"/>
<evidence type="ECO:0000313" key="3">
    <source>
        <dbReference type="Proteomes" id="UP001173801"/>
    </source>
</evidence>
<dbReference type="PANTHER" id="PTHR12151:SF25">
    <property type="entry name" value="LINALOOL DEHYDRATASE_ISOMERASE DOMAIN-CONTAINING PROTEIN"/>
    <property type="match status" value="1"/>
</dbReference>
<dbReference type="CDD" id="cd02968">
    <property type="entry name" value="SCO"/>
    <property type="match status" value="1"/>
</dbReference>
<dbReference type="Pfam" id="PF02630">
    <property type="entry name" value="SCO1-SenC"/>
    <property type="match status" value="1"/>
</dbReference>
<dbReference type="RefSeq" id="WP_284937126.1">
    <property type="nucleotide sequence ID" value="NZ_JANURM010000002.1"/>
</dbReference>
<reference evidence="2" key="1">
    <citation type="submission" date="2022-08" db="EMBL/GenBank/DDBJ databases">
        <authorList>
            <person name="Wang H."/>
        </authorList>
    </citation>
    <scope>NUCLEOTIDE SEQUENCE</scope>
    <source>
        <strain evidence="2">PS10</strain>
    </source>
</reference>
<accession>A0ABT7HNJ5</accession>
<dbReference type="InterPro" id="IPR003782">
    <property type="entry name" value="SCO1/SenC"/>
</dbReference>
<dbReference type="Gene3D" id="3.40.30.10">
    <property type="entry name" value="Glutaredoxin"/>
    <property type="match status" value="1"/>
</dbReference>
<protein>
    <submittedName>
        <fullName evidence="2">SCO family protein</fullName>
    </submittedName>
</protein>
<organism evidence="2 3">
    <name type="scientific">Campylobacter gastrosuis</name>
    <dbReference type="NCBI Taxonomy" id="2974576"/>
    <lineage>
        <taxon>Bacteria</taxon>
        <taxon>Pseudomonadati</taxon>
        <taxon>Campylobacterota</taxon>
        <taxon>Epsilonproteobacteria</taxon>
        <taxon>Campylobacterales</taxon>
        <taxon>Campylobacteraceae</taxon>
        <taxon>Campylobacter</taxon>
    </lineage>
</organism>
<dbReference type="SUPFAM" id="SSF52833">
    <property type="entry name" value="Thioredoxin-like"/>
    <property type="match status" value="1"/>
</dbReference>
<dbReference type="Proteomes" id="UP001173801">
    <property type="component" value="Unassembled WGS sequence"/>
</dbReference>
<sequence>MKKIFASFIILFVLCGVALLFFNQNRYDFEIISQNGEGKISDFSGEYKILYFGYLFCPDVCPTTLFTLSNVLNKLKNESIKVVFVTLDPERDDVREMSEFAKNFYHNSIGVKAKNLDDTAKIYGVKFKKIDMPNSAMKYSVAHSSALYLLDKNGKYFSEVTNLTEDDINEEMQKLLTQRP</sequence>
<reference evidence="2" key="2">
    <citation type="journal article" date="2023" name="Microorganisms">
        <title>Isolation and Genomic Characteristics of Cat-Borne Campylobacter felis sp. nov. and Sheep-Borne Campylobacter ovis sp. nov.</title>
        <authorList>
            <person name="Wang H."/>
            <person name="Li Y."/>
            <person name="Gu Y."/>
            <person name="Zhou G."/>
            <person name="Chen X."/>
            <person name="Zhang X."/>
            <person name="Shao Z."/>
            <person name="Zhang J."/>
            <person name="Zhang M."/>
        </authorList>
    </citation>
    <scope>NUCLEOTIDE SEQUENCE</scope>
    <source>
        <strain evidence="2">PS10</strain>
    </source>
</reference>
<gene>
    <name evidence="2" type="ORF">NYG85_03700</name>
</gene>
<name>A0ABT7HNJ5_9BACT</name>
<evidence type="ECO:0000256" key="1">
    <source>
        <dbReference type="ARBA" id="ARBA00010996"/>
    </source>
</evidence>
<dbReference type="EMBL" id="JANURM010000002">
    <property type="protein sequence ID" value="MDL0088481.1"/>
    <property type="molecule type" value="Genomic_DNA"/>
</dbReference>
<evidence type="ECO:0000313" key="2">
    <source>
        <dbReference type="EMBL" id="MDL0088481.1"/>
    </source>
</evidence>
<keyword evidence="3" id="KW-1185">Reference proteome</keyword>
<dbReference type="InterPro" id="IPR036249">
    <property type="entry name" value="Thioredoxin-like_sf"/>
</dbReference>
<dbReference type="PANTHER" id="PTHR12151">
    <property type="entry name" value="ELECTRON TRANSPORT PROTIN SCO1/SENC FAMILY MEMBER"/>
    <property type="match status" value="1"/>
</dbReference>
<comment type="similarity">
    <text evidence="1">Belongs to the SCO1/2 family.</text>
</comment>